<name>A0A9P5ZL26_PLEER</name>
<comment type="caution">
    <text evidence="1">The sequence shown here is derived from an EMBL/GenBank/DDBJ whole genome shotgun (WGS) entry which is preliminary data.</text>
</comment>
<dbReference type="OrthoDB" id="2864564at2759"/>
<evidence type="ECO:0000313" key="1">
    <source>
        <dbReference type="EMBL" id="KAF9488580.1"/>
    </source>
</evidence>
<keyword evidence="2" id="KW-1185">Reference proteome</keyword>
<sequence>MTRAIPVEILSIIFREANSDALMALLLTSRTFRAVAEPHLYAIVTLRHPRAVDVFQAAICGLGEYRAAYAKELSIVARQDWSPASTTDISLLLCKLVYLKAFTFSHPAAHLLPFRLPPRIHAHLQDIEIPHLVLFDRLSNISSVKHLRISDNSYIPSRSAQRSIALLDNLKVLSSGLTTRSILHFATALPTVDCWELRGDALLLDELTKSTEIIAALASTKVRCLRFIRCSLVCNNDFAWNLFHMLPNLKCVEFSRGPGTRLGRRLYRDMPEYTLVPVLWIYKAAGEEWQHDWERDTVNMRVTL</sequence>
<gene>
    <name evidence="1" type="ORF">BDN71DRAFT_1512936</name>
</gene>
<evidence type="ECO:0008006" key="3">
    <source>
        <dbReference type="Google" id="ProtNLM"/>
    </source>
</evidence>
<organism evidence="1 2">
    <name type="scientific">Pleurotus eryngii</name>
    <name type="common">Boletus of the steppes</name>
    <dbReference type="NCBI Taxonomy" id="5323"/>
    <lineage>
        <taxon>Eukaryota</taxon>
        <taxon>Fungi</taxon>
        <taxon>Dikarya</taxon>
        <taxon>Basidiomycota</taxon>
        <taxon>Agaricomycotina</taxon>
        <taxon>Agaricomycetes</taxon>
        <taxon>Agaricomycetidae</taxon>
        <taxon>Agaricales</taxon>
        <taxon>Pleurotineae</taxon>
        <taxon>Pleurotaceae</taxon>
        <taxon>Pleurotus</taxon>
    </lineage>
</organism>
<dbReference type="Proteomes" id="UP000807025">
    <property type="component" value="Unassembled WGS sequence"/>
</dbReference>
<proteinExistence type="predicted"/>
<dbReference type="AlphaFoldDB" id="A0A9P5ZL26"/>
<dbReference type="EMBL" id="MU154707">
    <property type="protein sequence ID" value="KAF9488580.1"/>
    <property type="molecule type" value="Genomic_DNA"/>
</dbReference>
<accession>A0A9P5ZL26</accession>
<evidence type="ECO:0000313" key="2">
    <source>
        <dbReference type="Proteomes" id="UP000807025"/>
    </source>
</evidence>
<reference evidence="1" key="1">
    <citation type="submission" date="2020-11" db="EMBL/GenBank/DDBJ databases">
        <authorList>
            <consortium name="DOE Joint Genome Institute"/>
            <person name="Ahrendt S."/>
            <person name="Riley R."/>
            <person name="Andreopoulos W."/>
            <person name="Labutti K."/>
            <person name="Pangilinan J."/>
            <person name="Ruiz-Duenas F.J."/>
            <person name="Barrasa J.M."/>
            <person name="Sanchez-Garcia M."/>
            <person name="Camarero S."/>
            <person name="Miyauchi S."/>
            <person name="Serrano A."/>
            <person name="Linde D."/>
            <person name="Babiker R."/>
            <person name="Drula E."/>
            <person name="Ayuso-Fernandez I."/>
            <person name="Pacheco R."/>
            <person name="Padilla G."/>
            <person name="Ferreira P."/>
            <person name="Barriuso J."/>
            <person name="Kellner H."/>
            <person name="Castanera R."/>
            <person name="Alfaro M."/>
            <person name="Ramirez L."/>
            <person name="Pisabarro A.G."/>
            <person name="Kuo A."/>
            <person name="Tritt A."/>
            <person name="Lipzen A."/>
            <person name="He G."/>
            <person name="Yan M."/>
            <person name="Ng V."/>
            <person name="Cullen D."/>
            <person name="Martin F."/>
            <person name="Rosso M.-N."/>
            <person name="Henrissat B."/>
            <person name="Hibbett D."/>
            <person name="Martinez A.T."/>
            <person name="Grigoriev I.V."/>
        </authorList>
    </citation>
    <scope>NUCLEOTIDE SEQUENCE</scope>
    <source>
        <strain evidence="1">ATCC 90797</strain>
    </source>
</reference>
<protein>
    <recommendedName>
        <fullName evidence="3">F-box domain-containing protein</fullName>
    </recommendedName>
</protein>